<dbReference type="Gene3D" id="2.40.10.10">
    <property type="entry name" value="Trypsin-like serine proteases"/>
    <property type="match status" value="1"/>
</dbReference>
<dbReference type="PROSITE" id="PS00135">
    <property type="entry name" value="TRYPSIN_SER"/>
    <property type="match status" value="1"/>
</dbReference>
<keyword evidence="2" id="KW-0720">Serine protease</keyword>
<dbReference type="PANTHER" id="PTHR24252:SF7">
    <property type="entry name" value="HYALIN"/>
    <property type="match status" value="1"/>
</dbReference>
<reference evidence="4 5" key="1">
    <citation type="submission" date="2022-05" db="EMBL/GenBank/DDBJ databases">
        <authorList>
            <consortium name="Genoscope - CEA"/>
            <person name="William W."/>
        </authorList>
    </citation>
    <scope>NUCLEOTIDE SEQUENCE [LARGE SCALE GENOMIC DNA]</scope>
</reference>
<dbReference type="PRINTS" id="PR00722">
    <property type="entry name" value="CHYMOTRYPSIN"/>
</dbReference>
<feature type="domain" description="Peptidase S1" evidence="3">
    <location>
        <begin position="2"/>
        <end position="270"/>
    </location>
</feature>
<dbReference type="SMART" id="SM00020">
    <property type="entry name" value="Tryp_SPc"/>
    <property type="match status" value="1"/>
</dbReference>
<evidence type="ECO:0000256" key="1">
    <source>
        <dbReference type="ARBA" id="ARBA00023157"/>
    </source>
</evidence>
<dbReference type="EMBL" id="CALNXK010000015">
    <property type="protein sequence ID" value="CAH3046967.1"/>
    <property type="molecule type" value="Genomic_DNA"/>
</dbReference>
<keyword evidence="2" id="KW-0645">Protease</keyword>
<evidence type="ECO:0000256" key="2">
    <source>
        <dbReference type="RuleBase" id="RU363034"/>
    </source>
</evidence>
<keyword evidence="5" id="KW-1185">Reference proteome</keyword>
<dbReference type="Pfam" id="PF00089">
    <property type="entry name" value="Trypsin"/>
    <property type="match status" value="1"/>
</dbReference>
<dbReference type="Proteomes" id="UP001159405">
    <property type="component" value="Unassembled WGS sequence"/>
</dbReference>
<dbReference type="PROSITE" id="PS50240">
    <property type="entry name" value="TRYPSIN_DOM"/>
    <property type="match status" value="1"/>
</dbReference>
<keyword evidence="2" id="KW-0378">Hydrolase</keyword>
<dbReference type="InterPro" id="IPR018114">
    <property type="entry name" value="TRYPSIN_HIS"/>
</dbReference>
<proteinExistence type="predicted"/>
<dbReference type="CDD" id="cd00190">
    <property type="entry name" value="Tryp_SPc"/>
    <property type="match status" value="1"/>
</dbReference>
<name>A0ABN8NFS1_9CNID</name>
<evidence type="ECO:0000313" key="4">
    <source>
        <dbReference type="EMBL" id="CAH3046967.1"/>
    </source>
</evidence>
<sequence length="270" mass="30544">RIIGGQTAYKGEWPWQAALVHTSNSEIFCGGTLIKRQWVLTAAHCFDDDCIEVKKKKTKLVLLCSRPLQNMKNSTTQYFRLGAYRAVGGFKTEENGQEFTVRSLIIHDQYNEETNSYDIALIRLNRSANIITQDMVKTVRLATANDAPLLMRFKLCVVTGFGVTDNKETSPNYLQKARVHIVPLAECRSQYGVGRDVIDDTMICAGRYKGKFDACSGDSGGPLVCRHDDLKYYLHGIVSMRLEERCGKPKKFGIYTNVIPFLDWIRNNAE</sequence>
<keyword evidence="1" id="KW-1015">Disulfide bond</keyword>
<gene>
    <name evidence="4" type="ORF">PLOB_00009940</name>
</gene>
<dbReference type="InterPro" id="IPR033116">
    <property type="entry name" value="TRYPSIN_SER"/>
</dbReference>
<feature type="non-terminal residue" evidence="4">
    <location>
        <position position="1"/>
    </location>
</feature>
<dbReference type="InterPro" id="IPR001254">
    <property type="entry name" value="Trypsin_dom"/>
</dbReference>
<organism evidence="4 5">
    <name type="scientific">Porites lobata</name>
    <dbReference type="NCBI Taxonomy" id="104759"/>
    <lineage>
        <taxon>Eukaryota</taxon>
        <taxon>Metazoa</taxon>
        <taxon>Cnidaria</taxon>
        <taxon>Anthozoa</taxon>
        <taxon>Hexacorallia</taxon>
        <taxon>Scleractinia</taxon>
        <taxon>Fungiina</taxon>
        <taxon>Poritidae</taxon>
        <taxon>Porites</taxon>
    </lineage>
</organism>
<dbReference type="InterPro" id="IPR043504">
    <property type="entry name" value="Peptidase_S1_PA_chymotrypsin"/>
</dbReference>
<dbReference type="InterPro" id="IPR009003">
    <property type="entry name" value="Peptidase_S1_PA"/>
</dbReference>
<evidence type="ECO:0000313" key="5">
    <source>
        <dbReference type="Proteomes" id="UP001159405"/>
    </source>
</evidence>
<protein>
    <recommendedName>
        <fullName evidence="3">Peptidase S1 domain-containing protein</fullName>
    </recommendedName>
</protein>
<dbReference type="PANTHER" id="PTHR24252">
    <property type="entry name" value="ACROSIN-RELATED"/>
    <property type="match status" value="1"/>
</dbReference>
<comment type="caution">
    <text evidence="4">The sequence shown here is derived from an EMBL/GenBank/DDBJ whole genome shotgun (WGS) entry which is preliminary data.</text>
</comment>
<dbReference type="InterPro" id="IPR001314">
    <property type="entry name" value="Peptidase_S1A"/>
</dbReference>
<dbReference type="SUPFAM" id="SSF50494">
    <property type="entry name" value="Trypsin-like serine proteases"/>
    <property type="match status" value="1"/>
</dbReference>
<evidence type="ECO:0000259" key="3">
    <source>
        <dbReference type="PROSITE" id="PS50240"/>
    </source>
</evidence>
<accession>A0ABN8NFS1</accession>
<dbReference type="PROSITE" id="PS00134">
    <property type="entry name" value="TRYPSIN_HIS"/>
    <property type="match status" value="1"/>
</dbReference>